<dbReference type="PANTHER" id="PTHR31751:SF7">
    <property type="entry name" value="THAP-TYPE DOMAIN-CONTAINING PROTEIN"/>
    <property type="match status" value="1"/>
</dbReference>
<dbReference type="EMBL" id="KB202359">
    <property type="protein sequence ID" value="ESO90733.1"/>
    <property type="molecule type" value="Genomic_DNA"/>
</dbReference>
<dbReference type="AlphaFoldDB" id="V3ZHI8"/>
<feature type="region of interest" description="Disordered" evidence="1">
    <location>
        <begin position="368"/>
        <end position="393"/>
    </location>
</feature>
<dbReference type="CTD" id="20243397"/>
<feature type="compositionally biased region" description="Acidic residues" evidence="1">
    <location>
        <begin position="375"/>
        <end position="393"/>
    </location>
</feature>
<dbReference type="GeneID" id="20243397"/>
<organism evidence="2 3">
    <name type="scientific">Lottia gigantea</name>
    <name type="common">Giant owl limpet</name>
    <dbReference type="NCBI Taxonomy" id="225164"/>
    <lineage>
        <taxon>Eukaryota</taxon>
        <taxon>Metazoa</taxon>
        <taxon>Spiralia</taxon>
        <taxon>Lophotrochozoa</taxon>
        <taxon>Mollusca</taxon>
        <taxon>Gastropoda</taxon>
        <taxon>Patellogastropoda</taxon>
        <taxon>Lottioidea</taxon>
        <taxon>Lottiidae</taxon>
        <taxon>Lottia</taxon>
    </lineage>
</organism>
<dbReference type="RefSeq" id="XP_009058579.1">
    <property type="nucleotide sequence ID" value="XM_009060331.1"/>
</dbReference>
<evidence type="ECO:0000313" key="2">
    <source>
        <dbReference type="EMBL" id="ESO90733.1"/>
    </source>
</evidence>
<sequence length="414" mass="48725">MMMESSINSATILPPYEEEFETVDNLHWSPETANSIYLFWIHQLQASIGVNTTVLQKPAHLPTSCQQFFQRHMNQIRQSLKEKDIVAAVDVRYDTPASEFPQFIHSLDTWHKAKSIAKRLAETSKKAASKELIPWIRKIINLFWYCCHVSKGSVDRLTRRWFGILYHVTNVHSWVTDRCRHRENEIIDDPSRSWLNKSSTAYKNLRSIITDKYFLGNLKYYTRCRQTWCIENFYSHSLLKYCPKRIGFSFDGYVMRNQLAIIDYNHHTGRPALTNSQDEVCGMPQFSRKTKHWVAYERLVCKSYDYIPDLMSECMYHIYRARNEDYKKGKRSLELDDIAPNLSGESNPETTSNLLKEMKRRKSEDIILKITDKNEENEDDDEENNDESDAAAEICQDEDLQYILLRHSTSTLRK</sequence>
<dbReference type="KEGG" id="lgi:LOTGIDRAFT_175811"/>
<keyword evidence="3" id="KW-1185">Reference proteome</keyword>
<dbReference type="OrthoDB" id="6129334at2759"/>
<evidence type="ECO:0000313" key="3">
    <source>
        <dbReference type="Proteomes" id="UP000030746"/>
    </source>
</evidence>
<name>V3ZHI8_LOTGI</name>
<dbReference type="PANTHER" id="PTHR31751">
    <property type="entry name" value="SI:CH211-108C17.2-RELATED-RELATED"/>
    <property type="match status" value="1"/>
</dbReference>
<protein>
    <submittedName>
        <fullName evidence="2">Uncharacterized protein</fullName>
    </submittedName>
</protein>
<proteinExistence type="predicted"/>
<dbReference type="Proteomes" id="UP000030746">
    <property type="component" value="Unassembled WGS sequence"/>
</dbReference>
<gene>
    <name evidence="2" type="ORF">LOTGIDRAFT_175811</name>
</gene>
<evidence type="ECO:0000256" key="1">
    <source>
        <dbReference type="SAM" id="MobiDB-lite"/>
    </source>
</evidence>
<accession>V3ZHI8</accession>
<dbReference type="OMA" id="MIAYSHT"/>
<reference evidence="2 3" key="1">
    <citation type="journal article" date="2013" name="Nature">
        <title>Insights into bilaterian evolution from three spiralian genomes.</title>
        <authorList>
            <person name="Simakov O."/>
            <person name="Marletaz F."/>
            <person name="Cho S.J."/>
            <person name="Edsinger-Gonzales E."/>
            <person name="Havlak P."/>
            <person name="Hellsten U."/>
            <person name="Kuo D.H."/>
            <person name="Larsson T."/>
            <person name="Lv J."/>
            <person name="Arendt D."/>
            <person name="Savage R."/>
            <person name="Osoegawa K."/>
            <person name="de Jong P."/>
            <person name="Grimwood J."/>
            <person name="Chapman J.A."/>
            <person name="Shapiro H."/>
            <person name="Aerts A."/>
            <person name="Otillar R.P."/>
            <person name="Terry A.Y."/>
            <person name="Boore J.L."/>
            <person name="Grigoriev I.V."/>
            <person name="Lindberg D.R."/>
            <person name="Seaver E.C."/>
            <person name="Weisblat D.A."/>
            <person name="Putnam N.H."/>
            <person name="Rokhsar D.S."/>
        </authorList>
    </citation>
    <scope>NUCLEOTIDE SEQUENCE [LARGE SCALE GENOMIC DNA]</scope>
</reference>
<dbReference type="HOGENOM" id="CLU_664466_0_0_1"/>